<dbReference type="PANTHER" id="PTHR38342:SF2">
    <property type="entry name" value="INNER MEMBRANE OR EXPORTED"/>
    <property type="match status" value="1"/>
</dbReference>
<accession>A0ABW7I6S6</accession>
<dbReference type="SUPFAM" id="SSF103247">
    <property type="entry name" value="TT1751-like"/>
    <property type="match status" value="1"/>
</dbReference>
<dbReference type="InterPro" id="IPR005180">
    <property type="entry name" value="DUF302"/>
</dbReference>
<dbReference type="InterPro" id="IPR035923">
    <property type="entry name" value="TT1751-like_sf"/>
</dbReference>
<dbReference type="CDD" id="cd14797">
    <property type="entry name" value="DUF302"/>
    <property type="match status" value="1"/>
</dbReference>
<evidence type="ECO:0000259" key="2">
    <source>
        <dbReference type="Pfam" id="PF03625"/>
    </source>
</evidence>
<name>A0ABW7I6S6_9RHOB</name>
<dbReference type="Pfam" id="PF03625">
    <property type="entry name" value="DUF302"/>
    <property type="match status" value="1"/>
</dbReference>
<feature type="chain" id="PRO_5045420248" evidence="1">
    <location>
        <begin position="20"/>
        <end position="153"/>
    </location>
</feature>
<gene>
    <name evidence="3" type="ORF">ACGRVM_04865</name>
</gene>
<feature type="domain" description="DUF302" evidence="2">
    <location>
        <begin position="55"/>
        <end position="117"/>
    </location>
</feature>
<dbReference type="Proteomes" id="UP001607157">
    <property type="component" value="Unassembled WGS sequence"/>
</dbReference>
<protein>
    <submittedName>
        <fullName evidence="3">DUF302 domain-containing protein</fullName>
    </submittedName>
</protein>
<dbReference type="EMBL" id="JBIHMM010000001">
    <property type="protein sequence ID" value="MFH0253210.1"/>
    <property type="molecule type" value="Genomic_DNA"/>
</dbReference>
<dbReference type="RefSeq" id="WP_377168126.1">
    <property type="nucleotide sequence ID" value="NZ_JBHTJC010000001.1"/>
</dbReference>
<evidence type="ECO:0000313" key="4">
    <source>
        <dbReference type="Proteomes" id="UP001607157"/>
    </source>
</evidence>
<keyword evidence="1" id="KW-0732">Signal</keyword>
<dbReference type="Gene3D" id="3.30.310.70">
    <property type="entry name" value="TT1751-like domain"/>
    <property type="match status" value="1"/>
</dbReference>
<evidence type="ECO:0000313" key="3">
    <source>
        <dbReference type="EMBL" id="MFH0253210.1"/>
    </source>
</evidence>
<evidence type="ECO:0000256" key="1">
    <source>
        <dbReference type="SAM" id="SignalP"/>
    </source>
</evidence>
<comment type="caution">
    <text evidence="3">The sequence shown here is derived from an EMBL/GenBank/DDBJ whole genome shotgun (WGS) entry which is preliminary data.</text>
</comment>
<sequence length="153" mass="16132">MKRLIAAALIAIWGSHAAANEQSVTHVESKLGVAETMDHLERAVIEAGATIFARVDHGEGAERAGVELAPAQLLVFGNPKLGSQAMQDDILAGLHLPLRVLIYEDGNGQTFLAYEDPAITLGDLDGVDAGATYIAEMRAALSKLTNKASDVVE</sequence>
<reference evidence="3 4" key="1">
    <citation type="submission" date="2024-10" db="EMBL/GenBank/DDBJ databases">
        <authorList>
            <person name="Yang X.-N."/>
        </authorList>
    </citation>
    <scope>NUCLEOTIDE SEQUENCE [LARGE SCALE GENOMIC DNA]</scope>
    <source>
        <strain evidence="3 4">CAU 1059</strain>
    </source>
</reference>
<keyword evidence="4" id="KW-1185">Reference proteome</keyword>
<dbReference type="PANTHER" id="PTHR38342">
    <property type="entry name" value="SLR5037 PROTEIN"/>
    <property type="match status" value="1"/>
</dbReference>
<proteinExistence type="predicted"/>
<organism evidence="3 4">
    <name type="scientific">Roseovarius aquimarinus</name>
    <dbReference type="NCBI Taxonomy" id="1229156"/>
    <lineage>
        <taxon>Bacteria</taxon>
        <taxon>Pseudomonadati</taxon>
        <taxon>Pseudomonadota</taxon>
        <taxon>Alphaproteobacteria</taxon>
        <taxon>Rhodobacterales</taxon>
        <taxon>Roseobacteraceae</taxon>
        <taxon>Roseovarius</taxon>
    </lineage>
</organism>
<feature type="signal peptide" evidence="1">
    <location>
        <begin position="1"/>
        <end position="19"/>
    </location>
</feature>